<evidence type="ECO:0000313" key="2">
    <source>
        <dbReference type="EMBL" id="CAH2067634.1"/>
    </source>
</evidence>
<reference evidence="2" key="1">
    <citation type="submission" date="2022-03" db="EMBL/GenBank/DDBJ databases">
        <authorList>
            <person name="Martin H S."/>
        </authorList>
    </citation>
    <scope>NUCLEOTIDE SEQUENCE</scope>
</reference>
<dbReference type="EMBL" id="OW152816">
    <property type="protein sequence ID" value="CAH2067634.1"/>
    <property type="molecule type" value="Genomic_DNA"/>
</dbReference>
<feature type="non-terminal residue" evidence="2">
    <location>
        <position position="94"/>
    </location>
</feature>
<protein>
    <submittedName>
        <fullName evidence="2">Uncharacterized protein</fullName>
    </submittedName>
</protein>
<evidence type="ECO:0000256" key="1">
    <source>
        <dbReference type="SAM" id="MobiDB-lite"/>
    </source>
</evidence>
<sequence length="94" mass="10076">MQALLKLDEKNAITRGLPIRFSRSRRLFGRPAIICSMDCGGRTPLGGEGAPLMKNGAISGADSEKQVHSILPPSRRPHPAPTPLVTIQMATDSD</sequence>
<proteinExistence type="predicted"/>
<gene>
    <name evidence="2" type="ORF">IPOD504_LOCUS13967</name>
</gene>
<organism evidence="2 3">
    <name type="scientific">Iphiclides podalirius</name>
    <name type="common">scarce swallowtail</name>
    <dbReference type="NCBI Taxonomy" id="110791"/>
    <lineage>
        <taxon>Eukaryota</taxon>
        <taxon>Metazoa</taxon>
        <taxon>Ecdysozoa</taxon>
        <taxon>Arthropoda</taxon>
        <taxon>Hexapoda</taxon>
        <taxon>Insecta</taxon>
        <taxon>Pterygota</taxon>
        <taxon>Neoptera</taxon>
        <taxon>Endopterygota</taxon>
        <taxon>Lepidoptera</taxon>
        <taxon>Glossata</taxon>
        <taxon>Ditrysia</taxon>
        <taxon>Papilionoidea</taxon>
        <taxon>Papilionidae</taxon>
        <taxon>Papilioninae</taxon>
        <taxon>Iphiclides</taxon>
    </lineage>
</organism>
<accession>A0ABN8IVE3</accession>
<dbReference type="Proteomes" id="UP000837857">
    <property type="component" value="Chromosome 4"/>
</dbReference>
<evidence type="ECO:0000313" key="3">
    <source>
        <dbReference type="Proteomes" id="UP000837857"/>
    </source>
</evidence>
<name>A0ABN8IVE3_9NEOP</name>
<feature type="region of interest" description="Disordered" evidence="1">
    <location>
        <begin position="69"/>
        <end position="94"/>
    </location>
</feature>
<keyword evidence="3" id="KW-1185">Reference proteome</keyword>